<evidence type="ECO:0000256" key="4">
    <source>
        <dbReference type="PROSITE-ProRule" id="PRU00134"/>
    </source>
</evidence>
<protein>
    <recommendedName>
        <fullName evidence="6">MYND-type domain-containing protein</fullName>
    </recommendedName>
</protein>
<dbReference type="GO" id="GO:0008270">
    <property type="term" value="F:zinc ion binding"/>
    <property type="evidence" value="ECO:0007669"/>
    <property type="project" value="UniProtKB-KW"/>
</dbReference>
<name>A0A6G6FQQ7_9APHY</name>
<keyword evidence="5" id="KW-0472">Membrane</keyword>
<keyword evidence="5" id="KW-0812">Transmembrane</keyword>
<dbReference type="SUPFAM" id="SSF144232">
    <property type="entry name" value="HIT/MYND zinc finger-like"/>
    <property type="match status" value="1"/>
</dbReference>
<evidence type="ECO:0000259" key="6">
    <source>
        <dbReference type="PROSITE" id="PS50865"/>
    </source>
</evidence>
<dbReference type="Gene3D" id="6.10.140.2220">
    <property type="match status" value="1"/>
</dbReference>
<keyword evidence="1" id="KW-0479">Metal-binding</keyword>
<sequence>MGRSRTRRTRASQRDSRARARIELGPLKRQTPLGVVLNHHLSFLLPPSPGSLSASIANMFLLTMSTLAGAMAIITLAAILIPDPPHPLMQDRCSFAFCEVCMKEAPYTCSACRTTRYCSPRCQSADWRVHRQSCKIRQKLNEMNTRIAMTPPKRPPLGQCTGCNAKASQGRRLAFCKDCGYQACSSCEPHYSRGTCYCPNSNFGKKYCEMEPRWYHTNGRERSYAGDRHPETHGQPYPSEMYEPARRACDNCGLVTKLLKEEYRDPWVWH</sequence>
<feature type="transmembrane region" description="Helical" evidence="5">
    <location>
        <begin position="59"/>
        <end position="81"/>
    </location>
</feature>
<proteinExistence type="evidence at transcript level"/>
<keyword evidence="5" id="KW-1133">Transmembrane helix</keyword>
<evidence type="ECO:0000256" key="3">
    <source>
        <dbReference type="ARBA" id="ARBA00022833"/>
    </source>
</evidence>
<feature type="domain" description="MYND-type" evidence="6">
    <location>
        <begin position="98"/>
        <end position="134"/>
    </location>
</feature>
<dbReference type="OrthoDB" id="432970at2759"/>
<evidence type="ECO:0000256" key="5">
    <source>
        <dbReference type="SAM" id="Phobius"/>
    </source>
</evidence>
<dbReference type="PROSITE" id="PS50865">
    <property type="entry name" value="ZF_MYND_2"/>
    <property type="match status" value="1"/>
</dbReference>
<dbReference type="EMBL" id="MK805294">
    <property type="protein sequence ID" value="QIE48567.1"/>
    <property type="molecule type" value="mRNA"/>
</dbReference>
<dbReference type="AlphaFoldDB" id="A0A6G6FQQ7"/>
<accession>A0A6G6FQQ7</accession>
<dbReference type="Pfam" id="PF01753">
    <property type="entry name" value="zf-MYND"/>
    <property type="match status" value="1"/>
</dbReference>
<reference evidence="7" key="1">
    <citation type="journal article" date="2019" name="J. For. Res.">
        <title>Expression and analysis of zinc finger family gene in Lenzites gibbosa.</title>
        <authorList>
            <person name="Zhang J."/>
            <person name="Chi Y."/>
            <person name="Li S."/>
            <person name="Zhang J."/>
            <person name="Chen J."/>
        </authorList>
    </citation>
    <scope>NUCLEOTIDE SEQUENCE</scope>
    <source>
        <strain evidence="7">ZnF160</strain>
    </source>
</reference>
<evidence type="ECO:0000256" key="2">
    <source>
        <dbReference type="ARBA" id="ARBA00022771"/>
    </source>
</evidence>
<keyword evidence="2 4" id="KW-0863">Zinc-finger</keyword>
<keyword evidence="3" id="KW-0862">Zinc</keyword>
<evidence type="ECO:0000313" key="7">
    <source>
        <dbReference type="EMBL" id="QIE48567.1"/>
    </source>
</evidence>
<organism evidence="7">
    <name type="scientific">Trametes gibbosa</name>
    <dbReference type="NCBI Taxonomy" id="160864"/>
    <lineage>
        <taxon>Eukaryota</taxon>
        <taxon>Fungi</taxon>
        <taxon>Dikarya</taxon>
        <taxon>Basidiomycota</taxon>
        <taxon>Agaricomycotina</taxon>
        <taxon>Agaricomycetes</taxon>
        <taxon>Polyporales</taxon>
        <taxon>Polyporaceae</taxon>
        <taxon>Trametes</taxon>
    </lineage>
</organism>
<evidence type="ECO:0000256" key="1">
    <source>
        <dbReference type="ARBA" id="ARBA00022723"/>
    </source>
</evidence>
<dbReference type="InterPro" id="IPR002893">
    <property type="entry name" value="Znf_MYND"/>
</dbReference>